<feature type="domain" description="Glycosyl transferase family 1" evidence="11">
    <location>
        <begin position="213"/>
        <end position="380"/>
    </location>
</feature>
<feature type="transmembrane region" description="Helical" evidence="10">
    <location>
        <begin position="74"/>
        <end position="93"/>
    </location>
</feature>
<evidence type="ECO:0000256" key="2">
    <source>
        <dbReference type="ARBA" id="ARBA00022676"/>
    </source>
</evidence>
<evidence type="ECO:0000256" key="3">
    <source>
        <dbReference type="ARBA" id="ARBA00022679"/>
    </source>
</evidence>
<dbReference type="Pfam" id="PF00534">
    <property type="entry name" value="Glycos_transf_1"/>
    <property type="match status" value="1"/>
</dbReference>
<evidence type="ECO:0000256" key="9">
    <source>
        <dbReference type="ARBA" id="ARBA00045104"/>
    </source>
</evidence>
<dbReference type="FunFam" id="3.40.50.2000:FF:000085">
    <property type="entry name" value="alpha-1,3/1,6-mannosyltransferase ALG2"/>
    <property type="match status" value="1"/>
</dbReference>
<keyword evidence="3 10" id="KW-0808">Transferase</keyword>
<dbReference type="InterPro" id="IPR028098">
    <property type="entry name" value="Glyco_trans_4-like_N"/>
</dbReference>
<dbReference type="PANTHER" id="PTHR45918:SF1">
    <property type="entry name" value="ALPHA-1,3_1,6-MANNOSYLTRANSFERASE ALG2"/>
    <property type="match status" value="1"/>
</dbReference>
<organism evidence="13">
    <name type="scientific">Phallusia mammillata</name>
    <dbReference type="NCBI Taxonomy" id="59560"/>
    <lineage>
        <taxon>Eukaryota</taxon>
        <taxon>Metazoa</taxon>
        <taxon>Chordata</taxon>
        <taxon>Tunicata</taxon>
        <taxon>Ascidiacea</taxon>
        <taxon>Phlebobranchia</taxon>
        <taxon>Ascidiidae</taxon>
        <taxon>Phallusia</taxon>
    </lineage>
</organism>
<dbReference type="PANTHER" id="PTHR45918">
    <property type="entry name" value="ALPHA-1,3/1,6-MANNOSYLTRANSFERASE ALG2"/>
    <property type="match status" value="1"/>
</dbReference>
<dbReference type="CDD" id="cd03805">
    <property type="entry name" value="GT4_ALG2-like"/>
    <property type="match status" value="1"/>
</dbReference>
<dbReference type="Gene3D" id="3.40.50.2000">
    <property type="entry name" value="Glycogen Phosphorylase B"/>
    <property type="match status" value="2"/>
</dbReference>
<keyword evidence="4 10" id="KW-0812">Transmembrane</keyword>
<comment type="catalytic activity">
    <reaction evidence="8 10">
        <text>a beta-D-Man-(1-&gt;4)-beta-D-GlcNAc-(1-&gt;4)-alpha-D-GlcNAc-diphospho-di-trans,poly-cis-dolichol + GDP-alpha-D-mannose = an alpha-D-Man-(1-&gt;3)-beta-D-Man-(1-&gt;4)-beta-D-GlcNAc-(1-&gt;4)-alpha-D-GlcNAc-diphospho-di-trans,poly-cis-dolichol + GDP + H(+)</text>
        <dbReference type="Rhea" id="RHEA:29515"/>
        <dbReference type="Rhea" id="RHEA-COMP:19511"/>
        <dbReference type="Rhea" id="RHEA-COMP:19513"/>
        <dbReference type="ChEBI" id="CHEBI:15378"/>
        <dbReference type="ChEBI" id="CHEBI:57527"/>
        <dbReference type="ChEBI" id="CHEBI:58189"/>
        <dbReference type="ChEBI" id="CHEBI:58472"/>
        <dbReference type="ChEBI" id="CHEBI:132510"/>
        <dbReference type="EC" id="2.4.1.132"/>
    </reaction>
    <physiologicalReaction direction="left-to-right" evidence="8 10">
        <dbReference type="Rhea" id="RHEA:29516"/>
    </physiologicalReaction>
</comment>
<evidence type="ECO:0000256" key="1">
    <source>
        <dbReference type="ARBA" id="ARBA00004922"/>
    </source>
</evidence>
<comment type="similarity">
    <text evidence="10">Belongs to the glycosyltransferase group 1 family.</text>
</comment>
<dbReference type="GO" id="GO:0004378">
    <property type="term" value="F:GDP-Man:Man(1)GlcNAc(2)-PP-Dol alpha-1,3-mannosyltransferase activity"/>
    <property type="evidence" value="ECO:0007669"/>
    <property type="project" value="UniProtKB-UniRule"/>
</dbReference>
<evidence type="ECO:0000259" key="12">
    <source>
        <dbReference type="Pfam" id="PF13439"/>
    </source>
</evidence>
<comment type="catalytic activity">
    <reaction evidence="9 10">
        <text>an alpha-D-Man-(1-&gt;3)-beta-D-Man-(1-&gt;4)-beta-D-GlcNAc-(1-&gt;4)-alpha-D-GlcNAc-diphospho-di-trans,poly-cis-dolichol + GDP-alpha-D-mannose = an alpha-D-Man-(1-&gt;3)-[alpha-D-Man-(1-&gt;6)]-beta-D-Man-(1-&gt;4)-beta-D-GlcNAc-(1-&gt;4)-alpha-D-GlcNAc-diphospho-di-trans,poly-cis-dolichol + GDP + H(+)</text>
        <dbReference type="Rhea" id="RHEA:29519"/>
        <dbReference type="Rhea" id="RHEA-COMP:19513"/>
        <dbReference type="Rhea" id="RHEA-COMP:19515"/>
        <dbReference type="ChEBI" id="CHEBI:15378"/>
        <dbReference type="ChEBI" id="CHEBI:57527"/>
        <dbReference type="ChEBI" id="CHEBI:58189"/>
        <dbReference type="ChEBI" id="CHEBI:132510"/>
        <dbReference type="ChEBI" id="CHEBI:132511"/>
        <dbReference type="EC" id="2.4.1.257"/>
    </reaction>
    <physiologicalReaction direction="left-to-right" evidence="9 10">
        <dbReference type="Rhea" id="RHEA:29520"/>
    </physiologicalReaction>
</comment>
<dbReference type="AlphaFoldDB" id="A0A6F9D702"/>
<keyword evidence="2 10" id="KW-0328">Glycosyltransferase</keyword>
<dbReference type="EMBL" id="LR782863">
    <property type="protein sequence ID" value="CAB3221207.1"/>
    <property type="molecule type" value="mRNA"/>
</dbReference>
<dbReference type="EC" id="2.4.1.132" evidence="10"/>
<comment type="pathway">
    <text evidence="1 10">Protein modification; protein glycosylation.</text>
</comment>
<sequence length="404" mass="46238">MQIVFIHPDLGIGGAERLVVDAALALKEKGHRVSFMTGHHDRQHCFEETKNGTFSVNVVGGWLPRSVFGMFHAFLAYFKMIYISFYLILISALKPDVIFCDQISACIPFLKFFTKAKIVFYCHFPDQLLTKRTSLIKSLYRMPIDWLEEKSTGMSDMLFVNSQFTEKIFKETFKTLRDMETHVLYPSLNTKHYDQVMQMPTRLDSSSLPTRAEHVFLSINRYERKKNLSLAIEALDLVRDRVTDAEWKKVHLVMAGGYDQRVEENVNHYRELSKLAEKLKVDDKVSFLQSISNQKKVALYRRATGVLYTPHNEHFGIVPIEAMYLKKPVIAVNSGGPLETIADGQTGFLRPPNSESFATAMLKLMQNPDLVETMGEAGRARVVERFSFENFAETLNEIVVSLVN</sequence>
<reference evidence="13" key="1">
    <citation type="submission" date="2020-04" db="EMBL/GenBank/DDBJ databases">
        <authorList>
            <person name="Neveu A P."/>
        </authorList>
    </citation>
    <scope>NUCLEOTIDE SEQUENCE</scope>
    <source>
        <tissue evidence="13">Whole embryo</tissue>
    </source>
</reference>
<evidence type="ECO:0000256" key="7">
    <source>
        <dbReference type="ARBA" id="ARBA00023136"/>
    </source>
</evidence>
<name>A0A6F9D702_9ASCI</name>
<dbReference type="FunFam" id="3.40.50.2000:FF:000210">
    <property type="entry name" value="Alpha-1,3/1,6-mannosyltransferase ALG2"/>
    <property type="match status" value="1"/>
</dbReference>
<dbReference type="GO" id="GO:0102704">
    <property type="term" value="F:GDP-Man:Man(2)GlcNAc(2)-PP-Dol alpha-1,6-mannosyltransferase activity"/>
    <property type="evidence" value="ECO:0007669"/>
    <property type="project" value="UniProtKB-UniRule"/>
</dbReference>
<dbReference type="InterPro" id="IPR001296">
    <property type="entry name" value="Glyco_trans_1"/>
</dbReference>
<comment type="subcellular location">
    <subcellularLocation>
        <location evidence="10">Endoplasmic reticulum membrane</location>
        <topology evidence="10">Single-pass membrane protein</topology>
    </subcellularLocation>
</comment>
<proteinExistence type="evidence at transcript level"/>
<evidence type="ECO:0000256" key="5">
    <source>
        <dbReference type="ARBA" id="ARBA00022824"/>
    </source>
</evidence>
<dbReference type="GO" id="GO:0005789">
    <property type="term" value="C:endoplasmic reticulum membrane"/>
    <property type="evidence" value="ECO:0007669"/>
    <property type="project" value="UniProtKB-SubCell"/>
</dbReference>
<dbReference type="UniPathway" id="UPA00378"/>
<dbReference type="InterPro" id="IPR027054">
    <property type="entry name" value="ALG2"/>
</dbReference>
<keyword evidence="6 10" id="KW-1133">Transmembrane helix</keyword>
<dbReference type="Pfam" id="PF13439">
    <property type="entry name" value="Glyco_transf_4"/>
    <property type="match status" value="1"/>
</dbReference>
<keyword evidence="5" id="KW-0256">Endoplasmic reticulum</keyword>
<evidence type="ECO:0000256" key="8">
    <source>
        <dbReference type="ARBA" id="ARBA00045103"/>
    </source>
</evidence>
<comment type="function">
    <text evidence="10">Mannosylates Man(2)GlcNAc(2)-dolichol diphosphate and Man(1)GlcNAc(2)-dolichol diphosphate to form Man(3)GlcNAc(2)-dolichol diphosphate.</text>
</comment>
<evidence type="ECO:0000313" key="13">
    <source>
        <dbReference type="EMBL" id="CAB3221207.1"/>
    </source>
</evidence>
<evidence type="ECO:0000259" key="11">
    <source>
        <dbReference type="Pfam" id="PF00534"/>
    </source>
</evidence>
<evidence type="ECO:0000256" key="10">
    <source>
        <dbReference type="RuleBase" id="RU367136"/>
    </source>
</evidence>
<dbReference type="SUPFAM" id="SSF53756">
    <property type="entry name" value="UDP-Glycosyltransferase/glycogen phosphorylase"/>
    <property type="match status" value="1"/>
</dbReference>
<accession>A0A6F9D702</accession>
<dbReference type="EC" id="2.4.1.257" evidence="10"/>
<keyword evidence="7 10" id="KW-0472">Membrane</keyword>
<gene>
    <name evidence="13" type="primary">Alg2</name>
</gene>
<evidence type="ECO:0000256" key="6">
    <source>
        <dbReference type="ARBA" id="ARBA00022989"/>
    </source>
</evidence>
<evidence type="ECO:0000256" key="4">
    <source>
        <dbReference type="ARBA" id="ARBA00022692"/>
    </source>
</evidence>
<feature type="domain" description="Glycosyltransferase subfamily 4-like N-terminal" evidence="12">
    <location>
        <begin position="12"/>
        <end position="190"/>
    </location>
</feature>
<protein>
    <recommendedName>
        <fullName evidence="10">Alpha-1,3/1,6-mannosyltransferase ALG2</fullName>
        <ecNumber evidence="10">2.4.1.132</ecNumber>
        <ecNumber evidence="10">2.4.1.257</ecNumber>
    </recommendedName>
    <alternativeName>
        <fullName evidence="10">GDP-Man:Man(1)GlcNAc(2)-PP-Dol alpha-1,3-mannosyltransferase</fullName>
    </alternativeName>
</protein>